<evidence type="ECO:0000313" key="10">
    <source>
        <dbReference type="Proteomes" id="UP000807850"/>
    </source>
</evidence>
<dbReference type="PANTHER" id="PTHR43124">
    <property type="entry name" value="PURINE EFFLUX PUMP PBUE"/>
    <property type="match status" value="1"/>
</dbReference>
<dbReference type="PANTHER" id="PTHR43124:SF3">
    <property type="entry name" value="CHLORAMPHENICOL EFFLUX PUMP RV0191"/>
    <property type="match status" value="1"/>
</dbReference>
<evidence type="ECO:0000313" key="9">
    <source>
        <dbReference type="EMBL" id="MBI3539667.1"/>
    </source>
</evidence>
<dbReference type="GO" id="GO:0005886">
    <property type="term" value="C:plasma membrane"/>
    <property type="evidence" value="ECO:0007669"/>
    <property type="project" value="UniProtKB-SubCell"/>
</dbReference>
<dbReference type="InterPro" id="IPR011701">
    <property type="entry name" value="MFS"/>
</dbReference>
<evidence type="ECO:0000256" key="1">
    <source>
        <dbReference type="ARBA" id="ARBA00004651"/>
    </source>
</evidence>
<organism evidence="9 10">
    <name type="scientific">Eiseniibacteriota bacterium</name>
    <dbReference type="NCBI Taxonomy" id="2212470"/>
    <lineage>
        <taxon>Bacteria</taxon>
        <taxon>Candidatus Eiseniibacteriota</taxon>
    </lineage>
</organism>
<evidence type="ECO:0000256" key="5">
    <source>
        <dbReference type="ARBA" id="ARBA00023136"/>
    </source>
</evidence>
<name>A0A9D6L4H6_UNCEI</name>
<dbReference type="InterPro" id="IPR020846">
    <property type="entry name" value="MFS_dom"/>
</dbReference>
<proteinExistence type="predicted"/>
<dbReference type="AlphaFoldDB" id="A0A9D6L4H6"/>
<evidence type="ECO:0000256" key="7">
    <source>
        <dbReference type="SAM" id="SignalP"/>
    </source>
</evidence>
<dbReference type="Gene3D" id="1.20.1250.20">
    <property type="entry name" value="MFS general substrate transporter like domains"/>
    <property type="match status" value="1"/>
</dbReference>
<dbReference type="PROSITE" id="PS50850">
    <property type="entry name" value="MFS"/>
    <property type="match status" value="1"/>
</dbReference>
<evidence type="ECO:0000256" key="6">
    <source>
        <dbReference type="SAM" id="Phobius"/>
    </source>
</evidence>
<comment type="caution">
    <text evidence="9">The sequence shown here is derived from an EMBL/GenBank/DDBJ whole genome shotgun (WGS) entry which is preliminary data.</text>
</comment>
<protein>
    <submittedName>
        <fullName evidence="9">MFS transporter</fullName>
    </submittedName>
</protein>
<dbReference type="SUPFAM" id="SSF103473">
    <property type="entry name" value="MFS general substrate transporter"/>
    <property type="match status" value="1"/>
</dbReference>
<accession>A0A9D6L4H6</accession>
<keyword evidence="7" id="KW-0732">Signal</keyword>
<feature type="signal peptide" evidence="7">
    <location>
        <begin position="1"/>
        <end position="28"/>
    </location>
</feature>
<feature type="chain" id="PRO_5039678076" evidence="7">
    <location>
        <begin position="29"/>
        <end position="183"/>
    </location>
</feature>
<dbReference type="EMBL" id="JACQAY010000166">
    <property type="protein sequence ID" value="MBI3539667.1"/>
    <property type="molecule type" value="Genomic_DNA"/>
</dbReference>
<evidence type="ECO:0000256" key="3">
    <source>
        <dbReference type="ARBA" id="ARBA00022692"/>
    </source>
</evidence>
<feature type="non-terminal residue" evidence="9">
    <location>
        <position position="183"/>
    </location>
</feature>
<evidence type="ECO:0000256" key="4">
    <source>
        <dbReference type="ARBA" id="ARBA00022989"/>
    </source>
</evidence>
<dbReference type="Proteomes" id="UP000807850">
    <property type="component" value="Unassembled WGS sequence"/>
</dbReference>
<keyword evidence="4 6" id="KW-1133">Transmembrane helix</keyword>
<feature type="transmembrane region" description="Helical" evidence="6">
    <location>
        <begin position="165"/>
        <end position="182"/>
    </location>
</feature>
<feature type="transmembrane region" description="Helical" evidence="6">
    <location>
        <begin position="134"/>
        <end position="153"/>
    </location>
</feature>
<evidence type="ECO:0000256" key="2">
    <source>
        <dbReference type="ARBA" id="ARBA00022475"/>
    </source>
</evidence>
<dbReference type="Pfam" id="PF07690">
    <property type="entry name" value="MFS_1"/>
    <property type="match status" value="1"/>
</dbReference>
<sequence>MAPARSAALRVLALLAAAELLGMSAWFAANAVAPQLERLWHLDAAGAGWLTTVVQLGFVAGTTVAAVLNLADLVPARVYFATCATLAAASNAALLAAPDYRSALGTRFLTGFFLAGVYPPVMKMAATWFREYRGLAIGTVVGALTVGKALPYLVHSLRGADVTQVVTASSACGLVAALLVALL</sequence>
<keyword evidence="2" id="KW-1003">Cell membrane</keyword>
<dbReference type="InterPro" id="IPR036259">
    <property type="entry name" value="MFS_trans_sf"/>
</dbReference>
<keyword evidence="3 6" id="KW-0812">Transmembrane</keyword>
<dbReference type="GO" id="GO:0022857">
    <property type="term" value="F:transmembrane transporter activity"/>
    <property type="evidence" value="ECO:0007669"/>
    <property type="project" value="InterPro"/>
</dbReference>
<feature type="domain" description="Major facilitator superfamily (MFS) profile" evidence="8">
    <location>
        <begin position="10"/>
        <end position="183"/>
    </location>
</feature>
<feature type="transmembrane region" description="Helical" evidence="6">
    <location>
        <begin position="103"/>
        <end position="122"/>
    </location>
</feature>
<feature type="transmembrane region" description="Helical" evidence="6">
    <location>
        <begin position="78"/>
        <end position="97"/>
    </location>
</feature>
<comment type="subcellular location">
    <subcellularLocation>
        <location evidence="1">Cell membrane</location>
        <topology evidence="1">Multi-pass membrane protein</topology>
    </subcellularLocation>
</comment>
<evidence type="ECO:0000259" key="8">
    <source>
        <dbReference type="PROSITE" id="PS50850"/>
    </source>
</evidence>
<gene>
    <name evidence="9" type="ORF">HY076_05290</name>
</gene>
<feature type="transmembrane region" description="Helical" evidence="6">
    <location>
        <begin position="47"/>
        <end position="71"/>
    </location>
</feature>
<dbReference type="InterPro" id="IPR050189">
    <property type="entry name" value="MFS_Efflux_Transporters"/>
</dbReference>
<reference evidence="9" key="1">
    <citation type="submission" date="2020-07" db="EMBL/GenBank/DDBJ databases">
        <title>Huge and variable diversity of episymbiotic CPR bacteria and DPANN archaea in groundwater ecosystems.</title>
        <authorList>
            <person name="He C.Y."/>
            <person name="Keren R."/>
            <person name="Whittaker M."/>
            <person name="Farag I.F."/>
            <person name="Doudna J."/>
            <person name="Cate J.H.D."/>
            <person name="Banfield J.F."/>
        </authorList>
    </citation>
    <scope>NUCLEOTIDE SEQUENCE</scope>
    <source>
        <strain evidence="9">NC_groundwater_928_Pr1_S-0.2um_72_17</strain>
    </source>
</reference>
<keyword evidence="5 6" id="KW-0472">Membrane</keyword>